<dbReference type="SUPFAM" id="SSF101941">
    <property type="entry name" value="NAC domain"/>
    <property type="match status" value="1"/>
</dbReference>
<gene>
    <name evidence="7" type="ORF">NCGR_LOCUS41447</name>
    <name evidence="8" type="ORF">NCGR_LOCUS41450</name>
</gene>
<dbReference type="EMBL" id="CAJGYO010000010">
    <property type="protein sequence ID" value="CAD6257964.1"/>
    <property type="molecule type" value="Genomic_DNA"/>
</dbReference>
<dbReference type="InterPro" id="IPR036093">
    <property type="entry name" value="NAC_dom_sf"/>
</dbReference>
<evidence type="ECO:0000313" key="9">
    <source>
        <dbReference type="Proteomes" id="UP000604825"/>
    </source>
</evidence>
<sequence>MDFSKPTACEASMELAPGFKFKPTEEEIVMRYLGPRAVNEPLPSAFIVDVDILSCNPWDLVPEGSVEKYFFCQRVQNGHMETGTIVQQVMDTGEHRKTLVFYLGKAPAGENKEWVMQEYSLVQTGLTPYPVISPNGTNNLGEHSRDAVAITKKKDNLSEALSNATTSVPKVVPVMINPDDSWVVCRINKKKKQKRAPRATSQRYNIADGGQVCFFNFLGQGNSEGTSSSGSLTDLPIEKAKDNNEGRGGTNDKDDTNEAGK</sequence>
<evidence type="ECO:0000313" key="8">
    <source>
        <dbReference type="EMBL" id="CAD6257967.1"/>
    </source>
</evidence>
<accession>A0A811QP65</accession>
<dbReference type="GO" id="GO:0006355">
    <property type="term" value="P:regulation of DNA-templated transcription"/>
    <property type="evidence" value="ECO:0007669"/>
    <property type="project" value="InterPro"/>
</dbReference>
<feature type="compositionally biased region" description="Polar residues" evidence="5">
    <location>
        <begin position="223"/>
        <end position="232"/>
    </location>
</feature>
<dbReference type="PROSITE" id="PS51005">
    <property type="entry name" value="NAC"/>
    <property type="match status" value="1"/>
</dbReference>
<feature type="region of interest" description="Disordered" evidence="5">
    <location>
        <begin position="223"/>
        <end position="261"/>
    </location>
</feature>
<feature type="domain" description="NAC" evidence="6">
    <location>
        <begin position="15"/>
        <end position="190"/>
    </location>
</feature>
<dbReference type="Proteomes" id="UP000604825">
    <property type="component" value="Unassembled WGS sequence"/>
</dbReference>
<evidence type="ECO:0000256" key="1">
    <source>
        <dbReference type="ARBA" id="ARBA00023015"/>
    </source>
</evidence>
<keyword evidence="9" id="KW-1185">Reference proteome</keyword>
<evidence type="ECO:0000256" key="2">
    <source>
        <dbReference type="ARBA" id="ARBA00023125"/>
    </source>
</evidence>
<evidence type="ECO:0000313" key="7">
    <source>
        <dbReference type="EMBL" id="CAD6257964.1"/>
    </source>
</evidence>
<evidence type="ECO:0000256" key="4">
    <source>
        <dbReference type="ARBA" id="ARBA00023242"/>
    </source>
</evidence>
<dbReference type="GO" id="GO:0003677">
    <property type="term" value="F:DNA binding"/>
    <property type="evidence" value="ECO:0007669"/>
    <property type="project" value="UniProtKB-KW"/>
</dbReference>
<evidence type="ECO:0000259" key="6">
    <source>
        <dbReference type="PROSITE" id="PS51005"/>
    </source>
</evidence>
<feature type="compositionally biased region" description="Basic and acidic residues" evidence="5">
    <location>
        <begin position="236"/>
        <end position="261"/>
    </location>
</feature>
<keyword evidence="1" id="KW-0805">Transcription regulation</keyword>
<dbReference type="PANTHER" id="PTHR31719:SF177">
    <property type="entry name" value="OS11G0512600 PROTEIN"/>
    <property type="match status" value="1"/>
</dbReference>
<evidence type="ECO:0000256" key="5">
    <source>
        <dbReference type="SAM" id="MobiDB-lite"/>
    </source>
</evidence>
<reference evidence="8" key="1">
    <citation type="submission" date="2020-10" db="EMBL/GenBank/DDBJ databases">
        <authorList>
            <person name="Han B."/>
            <person name="Lu T."/>
            <person name="Zhao Q."/>
            <person name="Huang X."/>
            <person name="Zhao Y."/>
        </authorList>
    </citation>
    <scope>NUCLEOTIDE SEQUENCE</scope>
</reference>
<keyword evidence="2" id="KW-0238">DNA-binding</keyword>
<keyword evidence="3" id="KW-0804">Transcription</keyword>
<dbReference type="InterPro" id="IPR003441">
    <property type="entry name" value="NAC-dom"/>
</dbReference>
<name>A0A811QP65_9POAL</name>
<comment type="caution">
    <text evidence="8">The sequence shown here is derived from an EMBL/GenBank/DDBJ whole genome shotgun (WGS) entry which is preliminary data.</text>
</comment>
<dbReference type="EMBL" id="CAJGYO010000010">
    <property type="protein sequence ID" value="CAD6257967.1"/>
    <property type="molecule type" value="Genomic_DNA"/>
</dbReference>
<protein>
    <recommendedName>
        <fullName evidence="6">NAC domain-containing protein</fullName>
    </recommendedName>
</protein>
<proteinExistence type="predicted"/>
<dbReference type="GO" id="GO:0048731">
    <property type="term" value="P:system development"/>
    <property type="evidence" value="ECO:0007669"/>
    <property type="project" value="TreeGrafter"/>
</dbReference>
<dbReference type="OrthoDB" id="597906at2759"/>
<dbReference type="Gene3D" id="2.170.150.80">
    <property type="entry name" value="NAC domain"/>
    <property type="match status" value="1"/>
</dbReference>
<evidence type="ECO:0000256" key="3">
    <source>
        <dbReference type="ARBA" id="ARBA00023163"/>
    </source>
</evidence>
<dbReference type="Pfam" id="PF02365">
    <property type="entry name" value="NAM"/>
    <property type="match status" value="1"/>
</dbReference>
<dbReference type="PANTHER" id="PTHR31719">
    <property type="entry name" value="NAC TRANSCRIPTION FACTOR 56"/>
    <property type="match status" value="1"/>
</dbReference>
<dbReference type="AlphaFoldDB" id="A0A811QP65"/>
<keyword evidence="4" id="KW-0539">Nucleus</keyword>
<organism evidence="8 9">
    <name type="scientific">Miscanthus lutarioriparius</name>
    <dbReference type="NCBI Taxonomy" id="422564"/>
    <lineage>
        <taxon>Eukaryota</taxon>
        <taxon>Viridiplantae</taxon>
        <taxon>Streptophyta</taxon>
        <taxon>Embryophyta</taxon>
        <taxon>Tracheophyta</taxon>
        <taxon>Spermatophyta</taxon>
        <taxon>Magnoliopsida</taxon>
        <taxon>Liliopsida</taxon>
        <taxon>Poales</taxon>
        <taxon>Poaceae</taxon>
        <taxon>PACMAD clade</taxon>
        <taxon>Panicoideae</taxon>
        <taxon>Andropogonodae</taxon>
        <taxon>Andropogoneae</taxon>
        <taxon>Saccharinae</taxon>
        <taxon>Miscanthus</taxon>
    </lineage>
</organism>